<comment type="caution">
    <text evidence="2">The sequence shown here is derived from an EMBL/GenBank/DDBJ whole genome shotgun (WGS) entry which is preliminary data.</text>
</comment>
<dbReference type="EMBL" id="WIXE01009733">
    <property type="protein sequence ID" value="KAK5978196.1"/>
    <property type="molecule type" value="Genomic_DNA"/>
</dbReference>
<reference evidence="2 3" key="1">
    <citation type="submission" date="2019-10" db="EMBL/GenBank/DDBJ databases">
        <title>Assembly and Annotation for the nematode Trichostrongylus colubriformis.</title>
        <authorList>
            <person name="Martin J."/>
        </authorList>
    </citation>
    <scope>NUCLEOTIDE SEQUENCE [LARGE SCALE GENOMIC DNA]</scope>
    <source>
        <strain evidence="2">G859</strain>
        <tissue evidence="2">Whole worm</tissue>
    </source>
</reference>
<protein>
    <submittedName>
        <fullName evidence="2">Uncharacterized protein</fullName>
    </submittedName>
</protein>
<evidence type="ECO:0000256" key="1">
    <source>
        <dbReference type="SAM" id="MobiDB-lite"/>
    </source>
</evidence>
<keyword evidence="3" id="KW-1185">Reference proteome</keyword>
<gene>
    <name evidence="2" type="ORF">GCK32_013590</name>
</gene>
<accession>A0AAN8ILR2</accession>
<organism evidence="2 3">
    <name type="scientific">Trichostrongylus colubriformis</name>
    <name type="common">Black scour worm</name>
    <dbReference type="NCBI Taxonomy" id="6319"/>
    <lineage>
        <taxon>Eukaryota</taxon>
        <taxon>Metazoa</taxon>
        <taxon>Ecdysozoa</taxon>
        <taxon>Nematoda</taxon>
        <taxon>Chromadorea</taxon>
        <taxon>Rhabditida</taxon>
        <taxon>Rhabditina</taxon>
        <taxon>Rhabditomorpha</taxon>
        <taxon>Strongyloidea</taxon>
        <taxon>Trichostrongylidae</taxon>
        <taxon>Trichostrongylus</taxon>
    </lineage>
</organism>
<dbReference type="Proteomes" id="UP001331761">
    <property type="component" value="Unassembled WGS sequence"/>
</dbReference>
<sequence length="86" mass="10122">MRKRKSGTSLRHDLHAAIKLLWIKRSQSSVFGRRGPRPILKRIALRKSPTKKLPKHNLVRFRVHSTRNRTKRPLHHVVKKETMSSS</sequence>
<dbReference type="AlphaFoldDB" id="A0AAN8ILR2"/>
<feature type="region of interest" description="Disordered" evidence="1">
    <location>
        <begin position="67"/>
        <end position="86"/>
    </location>
</feature>
<proteinExistence type="predicted"/>
<name>A0AAN8ILR2_TRICO</name>
<evidence type="ECO:0000313" key="3">
    <source>
        <dbReference type="Proteomes" id="UP001331761"/>
    </source>
</evidence>
<evidence type="ECO:0000313" key="2">
    <source>
        <dbReference type="EMBL" id="KAK5978196.1"/>
    </source>
</evidence>
<feature type="compositionally biased region" description="Basic residues" evidence="1">
    <location>
        <begin position="67"/>
        <end position="78"/>
    </location>
</feature>